<proteinExistence type="predicted"/>
<evidence type="ECO:0000256" key="5">
    <source>
        <dbReference type="SAM" id="MobiDB-lite"/>
    </source>
</evidence>
<evidence type="ECO:0000313" key="7">
    <source>
        <dbReference type="EMBL" id="CDW30036.1"/>
    </source>
</evidence>
<sequence>METCPTLKCAFKGWKYKESFDPVDEKGNNIKVQCKLCLPTINILSTSKSSTSNLKKHLMRKHLYANEMKEDTEESNLVSVCKQEPTNSDYSPPPLKKPSLQVESEYGISQSTVDQLLYEFMIESAQSLDLVDNPSFINLIQTISVGKSVLCRQDLIFKIENEYTYMRTKLDLMFQNIETICATIDMWSAFNKNYLCLTCHWIDEETLRRKSAALSLKIVNVPINHQNISSIINEILDTNKIKSKLSAVVTENNSHLVKVFPEFEKDYSDNNSSSDKVQFLDVGAILNSKEQDGSQFNLPIPQKCAYHTLNMIATDVVNKAALKEPSHSLYKSAMGKCASIWYKKQESATVLEALQDIGLMKMYVPSCDIWISQYTLIAKLMELEKEQLNEVCNYFEVPRLQDSEFTFLREYISALQPLAQSIEVLRGDKRCYYGYLIPTILSLKTKLSDKLPHLLHCAHVLTAVNEALDNHFEEIIKSHSAKMATVTLPKFRLCWPSSDEKVILRRLINLEASMLMTNKSQFSSSLCNSEDDDDSDEDFFVFGKDTDTNKGTATSEVTRFLDDSVKNIDYLHTVPIVKELFIKYNTTVPYCSFNEQLLSNGGNIFCPLLNKMSDEQMERCFLLRYNKNLFVR</sequence>
<name>A0A0K2TXB7_LEPSM</name>
<dbReference type="PANTHER" id="PTHR47501:SF6">
    <property type="match status" value="1"/>
</dbReference>
<dbReference type="InterPro" id="IPR012337">
    <property type="entry name" value="RNaseH-like_sf"/>
</dbReference>
<dbReference type="EMBL" id="HACA01012675">
    <property type="protein sequence ID" value="CDW30036.1"/>
    <property type="molecule type" value="Transcribed_RNA"/>
</dbReference>
<evidence type="ECO:0000256" key="2">
    <source>
        <dbReference type="ARBA" id="ARBA00022771"/>
    </source>
</evidence>
<dbReference type="SUPFAM" id="SSF53098">
    <property type="entry name" value="Ribonuclease H-like"/>
    <property type="match status" value="1"/>
</dbReference>
<keyword evidence="1" id="KW-0479">Metal-binding</keyword>
<accession>A0A0K2TXB7</accession>
<dbReference type="OrthoDB" id="6382074at2759"/>
<dbReference type="GO" id="GO:0008270">
    <property type="term" value="F:zinc ion binding"/>
    <property type="evidence" value="ECO:0007669"/>
    <property type="project" value="UniProtKB-KW"/>
</dbReference>
<protein>
    <submittedName>
        <fullName evidence="7">Putative LOC101079586 [Takifugu rubripes]</fullName>
    </submittedName>
</protein>
<dbReference type="PANTHER" id="PTHR47501">
    <property type="entry name" value="TRANSPOSASE-RELATED"/>
    <property type="match status" value="1"/>
</dbReference>
<evidence type="ECO:0000256" key="4">
    <source>
        <dbReference type="PROSITE-ProRule" id="PRU00027"/>
    </source>
</evidence>
<dbReference type="Pfam" id="PF02892">
    <property type="entry name" value="zf-BED"/>
    <property type="match status" value="1"/>
</dbReference>
<dbReference type="GO" id="GO:0003677">
    <property type="term" value="F:DNA binding"/>
    <property type="evidence" value="ECO:0007669"/>
    <property type="project" value="InterPro"/>
</dbReference>
<feature type="region of interest" description="Disordered" evidence="5">
    <location>
        <begin position="75"/>
        <end position="95"/>
    </location>
</feature>
<keyword evidence="3" id="KW-0862">Zinc</keyword>
<feature type="domain" description="BED-type" evidence="6">
    <location>
        <begin position="14"/>
        <end position="62"/>
    </location>
</feature>
<dbReference type="AlphaFoldDB" id="A0A0K2TXB7"/>
<keyword evidence="2 4" id="KW-0863">Zinc-finger</keyword>
<evidence type="ECO:0000256" key="1">
    <source>
        <dbReference type="ARBA" id="ARBA00022723"/>
    </source>
</evidence>
<organism evidence="7">
    <name type="scientific">Lepeophtheirus salmonis</name>
    <name type="common">Salmon louse</name>
    <name type="synonym">Caligus salmonis</name>
    <dbReference type="NCBI Taxonomy" id="72036"/>
    <lineage>
        <taxon>Eukaryota</taxon>
        <taxon>Metazoa</taxon>
        <taxon>Ecdysozoa</taxon>
        <taxon>Arthropoda</taxon>
        <taxon>Crustacea</taxon>
        <taxon>Multicrustacea</taxon>
        <taxon>Hexanauplia</taxon>
        <taxon>Copepoda</taxon>
        <taxon>Siphonostomatoida</taxon>
        <taxon>Caligidae</taxon>
        <taxon>Lepeophtheirus</taxon>
    </lineage>
</organism>
<evidence type="ECO:0000259" key="6">
    <source>
        <dbReference type="PROSITE" id="PS50808"/>
    </source>
</evidence>
<evidence type="ECO:0000256" key="3">
    <source>
        <dbReference type="ARBA" id="ARBA00022833"/>
    </source>
</evidence>
<dbReference type="PROSITE" id="PS50808">
    <property type="entry name" value="ZF_BED"/>
    <property type="match status" value="1"/>
</dbReference>
<reference evidence="7" key="1">
    <citation type="submission" date="2014-05" db="EMBL/GenBank/DDBJ databases">
        <authorList>
            <person name="Chronopoulou M."/>
        </authorList>
    </citation>
    <scope>NUCLEOTIDE SEQUENCE</scope>
    <source>
        <tissue evidence="7">Whole organism</tissue>
    </source>
</reference>
<dbReference type="InterPro" id="IPR003656">
    <property type="entry name" value="Znf_BED"/>
</dbReference>